<feature type="transmembrane region" description="Helical" evidence="1">
    <location>
        <begin position="35"/>
        <end position="55"/>
    </location>
</feature>
<name>A0A8S0SQP9_OLEEU</name>
<accession>A0A8S0SQP9</accession>
<dbReference type="Proteomes" id="UP000594638">
    <property type="component" value="Unassembled WGS sequence"/>
</dbReference>
<evidence type="ECO:0000313" key="3">
    <source>
        <dbReference type="Proteomes" id="UP000594638"/>
    </source>
</evidence>
<gene>
    <name evidence="2" type="ORF">OLEA9_A085726</name>
</gene>
<keyword evidence="1" id="KW-0812">Transmembrane</keyword>
<reference evidence="2 3" key="1">
    <citation type="submission" date="2019-12" db="EMBL/GenBank/DDBJ databases">
        <authorList>
            <person name="Alioto T."/>
            <person name="Alioto T."/>
            <person name="Gomez Garrido J."/>
        </authorList>
    </citation>
    <scope>NUCLEOTIDE SEQUENCE [LARGE SCALE GENOMIC DNA]</scope>
</reference>
<feature type="transmembrane region" description="Helical" evidence="1">
    <location>
        <begin position="75"/>
        <end position="97"/>
    </location>
</feature>
<dbReference type="EMBL" id="CACTIH010005462">
    <property type="protein sequence ID" value="CAA2993947.1"/>
    <property type="molecule type" value="Genomic_DNA"/>
</dbReference>
<proteinExistence type="predicted"/>
<sequence>MNEPNFNTDFLHEVLEHQKELLVEIIGAGTSQVLFTFKFLDFVAVLVFWFQLWFFRRFEVRLGVHWFLPFGRSWFSPWVLLIAFWFSSFAGFWLFFWPACELAGKGQNTQAGNCSNSSNHQLRQVQNPVKNQPKMLMDRIGNSTDYKGSLLYSQIMMVRMGRKHKLKYRQMALLLRSSTGKMKLVVGKIRHMFSSPKCLQFKAVI</sequence>
<keyword evidence="3" id="KW-1185">Reference proteome</keyword>
<evidence type="ECO:0000313" key="2">
    <source>
        <dbReference type="EMBL" id="CAA2993947.1"/>
    </source>
</evidence>
<comment type="caution">
    <text evidence="2">The sequence shown here is derived from an EMBL/GenBank/DDBJ whole genome shotgun (WGS) entry which is preliminary data.</text>
</comment>
<organism evidence="2 3">
    <name type="scientific">Olea europaea subsp. europaea</name>
    <dbReference type="NCBI Taxonomy" id="158383"/>
    <lineage>
        <taxon>Eukaryota</taxon>
        <taxon>Viridiplantae</taxon>
        <taxon>Streptophyta</taxon>
        <taxon>Embryophyta</taxon>
        <taxon>Tracheophyta</taxon>
        <taxon>Spermatophyta</taxon>
        <taxon>Magnoliopsida</taxon>
        <taxon>eudicotyledons</taxon>
        <taxon>Gunneridae</taxon>
        <taxon>Pentapetalae</taxon>
        <taxon>asterids</taxon>
        <taxon>lamiids</taxon>
        <taxon>Lamiales</taxon>
        <taxon>Oleaceae</taxon>
        <taxon>Oleeae</taxon>
        <taxon>Olea</taxon>
    </lineage>
</organism>
<evidence type="ECO:0000256" key="1">
    <source>
        <dbReference type="SAM" id="Phobius"/>
    </source>
</evidence>
<dbReference type="Gramene" id="OE9A085726T1">
    <property type="protein sequence ID" value="OE9A085726C1"/>
    <property type="gene ID" value="OE9A085726"/>
</dbReference>
<protein>
    <submittedName>
        <fullName evidence="2">Uncharacterized protein</fullName>
    </submittedName>
</protein>
<keyword evidence="1" id="KW-1133">Transmembrane helix</keyword>
<keyword evidence="1" id="KW-0472">Membrane</keyword>
<dbReference type="AlphaFoldDB" id="A0A8S0SQP9"/>